<keyword evidence="2" id="KW-0547">Nucleotide-binding</keyword>
<dbReference type="Gene3D" id="3.40.50.300">
    <property type="entry name" value="P-loop containing nucleotide triphosphate hydrolases"/>
    <property type="match status" value="1"/>
</dbReference>
<feature type="domain" description="Disease resistance protein winged helix" evidence="6">
    <location>
        <begin position="418"/>
        <end position="488"/>
    </location>
</feature>
<evidence type="ECO:0000256" key="2">
    <source>
        <dbReference type="ARBA" id="ARBA00022741"/>
    </source>
</evidence>
<evidence type="ECO:0000313" key="8">
    <source>
        <dbReference type="EMBL" id="KAK9755301.1"/>
    </source>
</evidence>
<keyword evidence="9" id="KW-1185">Reference proteome</keyword>
<dbReference type="Gene3D" id="1.10.10.10">
    <property type="entry name" value="Winged helix-like DNA-binding domain superfamily/Winged helix DNA-binding domain"/>
    <property type="match status" value="1"/>
</dbReference>
<name>A0AAW1N867_SAPOF</name>
<dbReference type="FunFam" id="1.10.10.10:FF:000322">
    <property type="entry name" value="Probable disease resistance protein At1g63360"/>
    <property type="match status" value="1"/>
</dbReference>
<dbReference type="EMBL" id="JBDFQZ010000001">
    <property type="protein sequence ID" value="KAK9755301.1"/>
    <property type="molecule type" value="Genomic_DNA"/>
</dbReference>
<dbReference type="Gene3D" id="1.10.8.430">
    <property type="entry name" value="Helical domain of apoptotic protease-activating factors"/>
    <property type="match status" value="1"/>
</dbReference>
<feature type="domain" description="NB-ARC" evidence="4">
    <location>
        <begin position="164"/>
        <end position="334"/>
    </location>
</feature>
<accession>A0AAW1N867</accession>
<dbReference type="Pfam" id="PF18052">
    <property type="entry name" value="Rx_N"/>
    <property type="match status" value="1"/>
</dbReference>
<dbReference type="SUPFAM" id="SSF52047">
    <property type="entry name" value="RNI-like"/>
    <property type="match status" value="1"/>
</dbReference>
<evidence type="ECO:0000313" key="9">
    <source>
        <dbReference type="Proteomes" id="UP001443914"/>
    </source>
</evidence>
<dbReference type="PANTHER" id="PTHR23155:SF1205">
    <property type="entry name" value="DISEASE RESISTANCE PROTEIN RPM1"/>
    <property type="match status" value="1"/>
</dbReference>
<proteinExistence type="predicted"/>
<sequence length="887" mass="102521">MAMAESIITNLVQQLGLLAIEEAQSLNNVEGQCLSLMDRLKFMKSFLRDCEDRETEHDTVKELQELIREVAFQAEDVIETFVLETQRHQLRSKTKRFVHKVEHWRTLRGIGKEIDSINQRISKIYEDKDKYQIKLGEGSRSSHFENLLRKRRMEVDDEVVGFNDVVDTLQKQLIEGSSQLEVMSIIGMGGLGKTTVAKKLNNDDKVIRKHFKCIGWVFVSDQDYKTQEVILNLLKSLGKKMDVLEPMETQELKRTLCDHLMGQRYLIFLDDVWHKTMWDEVKECFPDKSNGSRIVITSRIAEVARYASPKEPHFLRFLDKEESWSLFSKKVFRGDPCPRHLEPLGRQIAMKCKGLPLSIVVLGSMLATKEKSERVWERTMNYVSSFISEDKTCLQVLALSYHNLPLELKPCFLYFGAFPEDYEISVRRLIALWLAEGLVQSVGNRPLEDVAESYLEELINRSLVQVGKKRTDGGLKTCRIHDLCRDLCIEEATRENFLTANVEAPKSALPSFSQRKHRRVSSLRDTHCLITSKDWDSSSLRALFSFDPQRNSMSSDSWKNLCTKYKLIRILDLGANIAAGSIPNALSELTNLRYLRLFIPSSVIPSSIFELWNLKMLFIHGSPSYVLPVEVFKLQQLEQLIICGRTTFMPNSVRSSTRPLLSLRVMSYIFHNEAFESLVKSHYFPNLIKLKLDGAQSEWPYLINLLPFLPCLERLTLLNHDSAREDDDNIFDKVTEAHIVSSNLKKVTLKVLSWSWRSIELLGKFPHLQILKLQDVILHMNRESRFDKNCVSENSFPKLHTLHIEKGGCSGSRFLLHETALLQLRYLFVEGVSLKAYMRRSRLWELPNLQDVKIINSFSSSSLEREIENLQAQAKYRLLILYEINTE</sequence>
<dbReference type="Gene3D" id="3.80.10.10">
    <property type="entry name" value="Ribonuclease Inhibitor"/>
    <property type="match status" value="1"/>
</dbReference>
<dbReference type="InterPro" id="IPR041118">
    <property type="entry name" value="Rx_N"/>
</dbReference>
<dbReference type="InterPro" id="IPR058922">
    <property type="entry name" value="WHD_DRP"/>
</dbReference>
<dbReference type="SUPFAM" id="SSF52540">
    <property type="entry name" value="P-loop containing nucleoside triphosphate hydrolases"/>
    <property type="match status" value="1"/>
</dbReference>
<evidence type="ECO:0000259" key="7">
    <source>
        <dbReference type="Pfam" id="PF23598"/>
    </source>
</evidence>
<dbReference type="FunFam" id="3.40.50.300:FF:001091">
    <property type="entry name" value="Probable disease resistance protein At1g61300"/>
    <property type="match status" value="1"/>
</dbReference>
<evidence type="ECO:0000259" key="6">
    <source>
        <dbReference type="Pfam" id="PF23559"/>
    </source>
</evidence>
<organism evidence="8 9">
    <name type="scientific">Saponaria officinalis</name>
    <name type="common">Common soapwort</name>
    <name type="synonym">Lychnis saponaria</name>
    <dbReference type="NCBI Taxonomy" id="3572"/>
    <lineage>
        <taxon>Eukaryota</taxon>
        <taxon>Viridiplantae</taxon>
        <taxon>Streptophyta</taxon>
        <taxon>Embryophyta</taxon>
        <taxon>Tracheophyta</taxon>
        <taxon>Spermatophyta</taxon>
        <taxon>Magnoliopsida</taxon>
        <taxon>eudicotyledons</taxon>
        <taxon>Gunneridae</taxon>
        <taxon>Pentapetalae</taxon>
        <taxon>Caryophyllales</taxon>
        <taxon>Caryophyllaceae</taxon>
        <taxon>Caryophylleae</taxon>
        <taxon>Saponaria</taxon>
    </lineage>
</organism>
<dbReference type="PANTHER" id="PTHR23155">
    <property type="entry name" value="DISEASE RESISTANCE PROTEIN RP"/>
    <property type="match status" value="1"/>
</dbReference>
<feature type="domain" description="Disease resistance R13L4/SHOC-2-like LRR" evidence="7">
    <location>
        <begin position="541"/>
        <end position="873"/>
    </location>
</feature>
<evidence type="ECO:0000259" key="4">
    <source>
        <dbReference type="Pfam" id="PF00931"/>
    </source>
</evidence>
<dbReference type="InterPro" id="IPR044974">
    <property type="entry name" value="Disease_R_plants"/>
</dbReference>
<keyword evidence="3" id="KW-0611">Plant defense</keyword>
<dbReference type="InterPro" id="IPR038005">
    <property type="entry name" value="RX-like_CC"/>
</dbReference>
<dbReference type="InterPro" id="IPR002182">
    <property type="entry name" value="NB-ARC"/>
</dbReference>
<reference evidence="8" key="1">
    <citation type="submission" date="2024-03" db="EMBL/GenBank/DDBJ databases">
        <title>WGS assembly of Saponaria officinalis var. Norfolk2.</title>
        <authorList>
            <person name="Jenkins J."/>
            <person name="Shu S."/>
            <person name="Grimwood J."/>
            <person name="Barry K."/>
            <person name="Goodstein D."/>
            <person name="Schmutz J."/>
            <person name="Leebens-Mack J."/>
            <person name="Osbourn A."/>
        </authorList>
    </citation>
    <scope>NUCLEOTIDE SEQUENCE [LARGE SCALE GENOMIC DNA]</scope>
    <source>
        <strain evidence="8">JIC</strain>
    </source>
</reference>
<gene>
    <name evidence="8" type="ORF">RND81_01G016500</name>
</gene>
<keyword evidence="1" id="KW-0677">Repeat</keyword>
<dbReference type="Pfam" id="PF23559">
    <property type="entry name" value="WHD_DRP"/>
    <property type="match status" value="1"/>
</dbReference>
<dbReference type="PRINTS" id="PR00364">
    <property type="entry name" value="DISEASERSIST"/>
</dbReference>
<comment type="caution">
    <text evidence="8">The sequence shown here is derived from an EMBL/GenBank/DDBJ whole genome shotgun (WGS) entry which is preliminary data.</text>
</comment>
<dbReference type="InterPro" id="IPR042197">
    <property type="entry name" value="Apaf_helical"/>
</dbReference>
<dbReference type="Proteomes" id="UP001443914">
    <property type="component" value="Unassembled WGS sequence"/>
</dbReference>
<dbReference type="Pfam" id="PF00931">
    <property type="entry name" value="NB-ARC"/>
    <property type="match status" value="1"/>
</dbReference>
<dbReference type="CDD" id="cd14798">
    <property type="entry name" value="RX-CC_like"/>
    <property type="match status" value="1"/>
</dbReference>
<dbReference type="Gene3D" id="1.20.5.4130">
    <property type="match status" value="1"/>
</dbReference>
<feature type="domain" description="Disease resistance N-terminal" evidence="5">
    <location>
        <begin position="8"/>
        <end position="99"/>
    </location>
</feature>
<dbReference type="InterPro" id="IPR032675">
    <property type="entry name" value="LRR_dom_sf"/>
</dbReference>
<evidence type="ECO:0000259" key="5">
    <source>
        <dbReference type="Pfam" id="PF18052"/>
    </source>
</evidence>
<dbReference type="GO" id="GO:0098542">
    <property type="term" value="P:defense response to other organism"/>
    <property type="evidence" value="ECO:0007669"/>
    <property type="project" value="TreeGrafter"/>
</dbReference>
<dbReference type="AlphaFoldDB" id="A0AAW1N867"/>
<dbReference type="GO" id="GO:0043531">
    <property type="term" value="F:ADP binding"/>
    <property type="evidence" value="ECO:0007669"/>
    <property type="project" value="InterPro"/>
</dbReference>
<dbReference type="Pfam" id="PF23598">
    <property type="entry name" value="LRR_14"/>
    <property type="match status" value="1"/>
</dbReference>
<dbReference type="InterPro" id="IPR036388">
    <property type="entry name" value="WH-like_DNA-bd_sf"/>
</dbReference>
<evidence type="ECO:0000256" key="1">
    <source>
        <dbReference type="ARBA" id="ARBA00022737"/>
    </source>
</evidence>
<evidence type="ECO:0000256" key="3">
    <source>
        <dbReference type="ARBA" id="ARBA00022821"/>
    </source>
</evidence>
<protein>
    <submittedName>
        <fullName evidence="8">Uncharacterized protein</fullName>
    </submittedName>
</protein>
<dbReference type="InterPro" id="IPR055414">
    <property type="entry name" value="LRR_R13L4/SHOC2-like"/>
</dbReference>
<dbReference type="InterPro" id="IPR027417">
    <property type="entry name" value="P-loop_NTPase"/>
</dbReference>